<keyword evidence="4" id="KW-1185">Reference proteome</keyword>
<gene>
    <name evidence="3" type="ORF">NLI96_g7305</name>
</gene>
<evidence type="ECO:0000313" key="3">
    <source>
        <dbReference type="EMBL" id="KAJ3481965.1"/>
    </source>
</evidence>
<organism evidence="3 4">
    <name type="scientific">Meripilus lineatus</name>
    <dbReference type="NCBI Taxonomy" id="2056292"/>
    <lineage>
        <taxon>Eukaryota</taxon>
        <taxon>Fungi</taxon>
        <taxon>Dikarya</taxon>
        <taxon>Basidiomycota</taxon>
        <taxon>Agaricomycotina</taxon>
        <taxon>Agaricomycetes</taxon>
        <taxon>Polyporales</taxon>
        <taxon>Meripilaceae</taxon>
        <taxon>Meripilus</taxon>
    </lineage>
</organism>
<protein>
    <recommendedName>
        <fullName evidence="2">DUF1996 domain-containing protein</fullName>
    </recommendedName>
</protein>
<keyword evidence="1" id="KW-0732">Signal</keyword>
<dbReference type="EMBL" id="JANAWD010000295">
    <property type="protein sequence ID" value="KAJ3481965.1"/>
    <property type="molecule type" value="Genomic_DNA"/>
</dbReference>
<proteinExistence type="predicted"/>
<sequence length="171" mass="18761">MVFSSKLRVPAALSVLAAALPLASATHWIFGGTRPVVNTRLDPIVNPGTVSSHVHTVAGASGFSPNYDYNALVNSKCSTISVPQDKSNYWTPLLYHYDKNNNSFTAMPNSFNIYYLVRGDASEQVKAIPKGLRASTFSYRTHIPGLSVCVRWLLEIPTGVHTTLRTLRIKP</sequence>
<feature type="signal peptide" evidence="1">
    <location>
        <begin position="1"/>
        <end position="25"/>
    </location>
</feature>
<dbReference type="PANTHER" id="PTHR43662:SF3">
    <property type="entry name" value="DOMAIN PROTEIN, PUTATIVE (AFU_ORTHOLOGUE AFUA_6G11970)-RELATED"/>
    <property type="match status" value="1"/>
</dbReference>
<dbReference type="PANTHER" id="PTHR43662">
    <property type="match status" value="1"/>
</dbReference>
<dbReference type="Proteomes" id="UP001212997">
    <property type="component" value="Unassembled WGS sequence"/>
</dbReference>
<name>A0AAD5YHD6_9APHY</name>
<evidence type="ECO:0000256" key="1">
    <source>
        <dbReference type="SAM" id="SignalP"/>
    </source>
</evidence>
<feature type="chain" id="PRO_5042090380" description="DUF1996 domain-containing protein" evidence="1">
    <location>
        <begin position="26"/>
        <end position="171"/>
    </location>
</feature>
<dbReference type="AlphaFoldDB" id="A0AAD5YHD6"/>
<dbReference type="Pfam" id="PF09362">
    <property type="entry name" value="DUF1996"/>
    <property type="match status" value="1"/>
</dbReference>
<feature type="domain" description="DUF1996" evidence="2">
    <location>
        <begin position="42"/>
        <end position="133"/>
    </location>
</feature>
<evidence type="ECO:0000313" key="4">
    <source>
        <dbReference type="Proteomes" id="UP001212997"/>
    </source>
</evidence>
<comment type="caution">
    <text evidence="3">The sequence shown here is derived from an EMBL/GenBank/DDBJ whole genome shotgun (WGS) entry which is preliminary data.</text>
</comment>
<reference evidence="3" key="1">
    <citation type="submission" date="2022-07" db="EMBL/GenBank/DDBJ databases">
        <title>Genome Sequence of Physisporinus lineatus.</title>
        <authorList>
            <person name="Buettner E."/>
        </authorList>
    </citation>
    <scope>NUCLEOTIDE SEQUENCE</scope>
    <source>
        <strain evidence="3">VT162</strain>
    </source>
</reference>
<evidence type="ECO:0000259" key="2">
    <source>
        <dbReference type="Pfam" id="PF09362"/>
    </source>
</evidence>
<accession>A0AAD5YHD6</accession>
<dbReference type="InterPro" id="IPR018535">
    <property type="entry name" value="DUF1996"/>
</dbReference>